<accession>A0A1R2BL58</accession>
<dbReference type="AlphaFoldDB" id="A0A1R2BL58"/>
<dbReference type="EMBL" id="MPUH01000573">
    <property type="protein sequence ID" value="OMJ77484.1"/>
    <property type="molecule type" value="Genomic_DNA"/>
</dbReference>
<dbReference type="Proteomes" id="UP000187209">
    <property type="component" value="Unassembled WGS sequence"/>
</dbReference>
<name>A0A1R2BL58_9CILI</name>
<evidence type="ECO:0000313" key="2">
    <source>
        <dbReference type="Proteomes" id="UP000187209"/>
    </source>
</evidence>
<keyword evidence="2" id="KW-1185">Reference proteome</keyword>
<organism evidence="1 2">
    <name type="scientific">Stentor coeruleus</name>
    <dbReference type="NCBI Taxonomy" id="5963"/>
    <lineage>
        <taxon>Eukaryota</taxon>
        <taxon>Sar</taxon>
        <taxon>Alveolata</taxon>
        <taxon>Ciliophora</taxon>
        <taxon>Postciliodesmatophora</taxon>
        <taxon>Heterotrichea</taxon>
        <taxon>Heterotrichida</taxon>
        <taxon>Stentoridae</taxon>
        <taxon>Stentor</taxon>
    </lineage>
</organism>
<protein>
    <submittedName>
        <fullName evidence="1">Uncharacterized protein</fullName>
    </submittedName>
</protein>
<sequence>MKCSNSQCKKVPTIRCKCNSNTNLLFCFTHFQNHYDTCGKLPDAISKNVIDRSKSLDAKITSLEEKIVEKTQTVIRSIELLSINILGELQAIRDSLSCTTEKEIDDTYENVKEICRNFQLDCLRNSYFFDDSMDVLLSLRREDIGMTLVEKKKEYLDFYRYDTKGIEDIKEITMTSDEAFVFICEI</sequence>
<evidence type="ECO:0000313" key="1">
    <source>
        <dbReference type="EMBL" id="OMJ77484.1"/>
    </source>
</evidence>
<comment type="caution">
    <text evidence="1">The sequence shown here is derived from an EMBL/GenBank/DDBJ whole genome shotgun (WGS) entry which is preliminary data.</text>
</comment>
<reference evidence="1 2" key="1">
    <citation type="submission" date="2016-11" db="EMBL/GenBank/DDBJ databases">
        <title>The macronuclear genome of Stentor coeruleus: a giant cell with tiny introns.</title>
        <authorList>
            <person name="Slabodnick M."/>
            <person name="Ruby J.G."/>
            <person name="Reiff S.B."/>
            <person name="Swart E.C."/>
            <person name="Gosai S."/>
            <person name="Prabakaran S."/>
            <person name="Witkowska E."/>
            <person name="Larue G.E."/>
            <person name="Fisher S."/>
            <person name="Freeman R.M."/>
            <person name="Gunawardena J."/>
            <person name="Chu W."/>
            <person name="Stover N.A."/>
            <person name="Gregory B.D."/>
            <person name="Nowacki M."/>
            <person name="Derisi J."/>
            <person name="Roy S.W."/>
            <person name="Marshall W.F."/>
            <person name="Sood P."/>
        </authorList>
    </citation>
    <scope>NUCLEOTIDE SEQUENCE [LARGE SCALE GENOMIC DNA]</scope>
    <source>
        <strain evidence="1">WM001</strain>
    </source>
</reference>
<proteinExistence type="predicted"/>
<gene>
    <name evidence="1" type="ORF">SteCoe_22921</name>
</gene>